<dbReference type="Proteomes" id="UP000317650">
    <property type="component" value="Unassembled WGS sequence"/>
</dbReference>
<name>A0A4S8I2A7_MUSBA</name>
<evidence type="ECO:0000313" key="2">
    <source>
        <dbReference type="Proteomes" id="UP000317650"/>
    </source>
</evidence>
<protein>
    <submittedName>
        <fullName evidence="1">Uncharacterized protein</fullName>
    </submittedName>
</protein>
<proteinExistence type="predicted"/>
<evidence type="ECO:0000313" key="1">
    <source>
        <dbReference type="EMBL" id="THU42198.1"/>
    </source>
</evidence>
<dbReference type="AlphaFoldDB" id="A0A4S8I2A7"/>
<accession>A0A4S8I2A7</accession>
<gene>
    <name evidence="1" type="ORF">C4D60_Mb00t19100</name>
</gene>
<keyword evidence="2" id="KW-1185">Reference proteome</keyword>
<dbReference type="EMBL" id="PYDT01002197">
    <property type="protein sequence ID" value="THU42198.1"/>
    <property type="molecule type" value="Genomic_DNA"/>
</dbReference>
<sequence>MILTLFLLENNSVVFGRLYYWLSSTFSIARLISSFFELGLWKSTREVGTANTGNSFAYWFTRTERNLSKVSQSESRKEEGEK</sequence>
<reference evidence="1 2" key="1">
    <citation type="journal article" date="2019" name="Nat. Plants">
        <title>Genome sequencing of Musa balbisiana reveals subgenome evolution and function divergence in polyploid bananas.</title>
        <authorList>
            <person name="Yao X."/>
        </authorList>
    </citation>
    <scope>NUCLEOTIDE SEQUENCE [LARGE SCALE GENOMIC DNA]</scope>
    <source>
        <strain evidence="2">cv. DH-PKW</strain>
        <tissue evidence="1">Leaves</tissue>
    </source>
</reference>
<comment type="caution">
    <text evidence="1">The sequence shown here is derived from an EMBL/GenBank/DDBJ whole genome shotgun (WGS) entry which is preliminary data.</text>
</comment>
<organism evidence="1 2">
    <name type="scientific">Musa balbisiana</name>
    <name type="common">Banana</name>
    <dbReference type="NCBI Taxonomy" id="52838"/>
    <lineage>
        <taxon>Eukaryota</taxon>
        <taxon>Viridiplantae</taxon>
        <taxon>Streptophyta</taxon>
        <taxon>Embryophyta</taxon>
        <taxon>Tracheophyta</taxon>
        <taxon>Spermatophyta</taxon>
        <taxon>Magnoliopsida</taxon>
        <taxon>Liliopsida</taxon>
        <taxon>Zingiberales</taxon>
        <taxon>Musaceae</taxon>
        <taxon>Musa</taxon>
    </lineage>
</organism>